<dbReference type="PROSITE" id="PS50042">
    <property type="entry name" value="CNMP_BINDING_3"/>
    <property type="match status" value="1"/>
</dbReference>
<dbReference type="InterPro" id="IPR000595">
    <property type="entry name" value="cNMP-bd_dom"/>
</dbReference>
<dbReference type="SUPFAM" id="SSF51206">
    <property type="entry name" value="cAMP-binding domain-like"/>
    <property type="match status" value="1"/>
</dbReference>
<accession>A0ABS3ASF7</accession>
<feature type="domain" description="Cyclic nucleotide-binding" evidence="2">
    <location>
        <begin position="12"/>
        <end position="99"/>
    </location>
</feature>
<dbReference type="InterPro" id="IPR018490">
    <property type="entry name" value="cNMP-bd_dom_sf"/>
</dbReference>
<evidence type="ECO:0000313" key="4">
    <source>
        <dbReference type="Proteomes" id="UP000722121"/>
    </source>
</evidence>
<protein>
    <submittedName>
        <fullName evidence="3">Crp/Fnr family transcriptional regulator</fullName>
    </submittedName>
</protein>
<feature type="region of interest" description="Disordered" evidence="1">
    <location>
        <begin position="155"/>
        <end position="215"/>
    </location>
</feature>
<reference evidence="3 4" key="1">
    <citation type="submission" date="2021-02" db="EMBL/GenBank/DDBJ databases">
        <title>Activity-based single-cell genomes from oceanic crustal fluid captures similar information to metagenomic and metatranscriptomic surveys with orders of magnitude less sampling.</title>
        <authorList>
            <person name="D'Angelo T.S."/>
            <person name="Orcutt B.N."/>
        </authorList>
    </citation>
    <scope>NUCLEOTIDE SEQUENCE [LARGE SCALE GENOMIC DNA]</scope>
    <source>
        <strain evidence="3">AH-315-G07</strain>
    </source>
</reference>
<dbReference type="Pfam" id="PF00027">
    <property type="entry name" value="cNMP_binding"/>
    <property type="match status" value="1"/>
</dbReference>
<evidence type="ECO:0000259" key="2">
    <source>
        <dbReference type="PROSITE" id="PS50042"/>
    </source>
</evidence>
<keyword evidence="4" id="KW-1185">Reference proteome</keyword>
<dbReference type="EMBL" id="JAFITR010000110">
    <property type="protein sequence ID" value="MBN4067320.1"/>
    <property type="molecule type" value="Genomic_DNA"/>
</dbReference>
<comment type="caution">
    <text evidence="3">The sequence shown here is derived from an EMBL/GenBank/DDBJ whole genome shotgun (WGS) entry which is preliminary data.</text>
</comment>
<evidence type="ECO:0000256" key="1">
    <source>
        <dbReference type="SAM" id="MobiDB-lite"/>
    </source>
</evidence>
<feature type="compositionally biased region" description="Acidic residues" evidence="1">
    <location>
        <begin position="194"/>
        <end position="204"/>
    </location>
</feature>
<sequence>MNLTKLIKRSSFFRDFAPHELQLVLKNLSVKIFNAHERILSKGDPATALCILLGGRVGARLFETHTTPFDWQVEEGNCFGNIALVSQSPHPCHYIAMADNTTVLQLPATLVTEQNSPLRDKVLTKMSEQLANYFVRIGSFLGDWLPQSGNVGIYEPLPPSPKQEVVPEKEIAPAKKPLQKQKVANKRHAKGEEEGKEEEEEEEPNPFGNSRGIADKYDNSVHEKEEYDVLERKISLRTDFIFYKLPRALPETVCKKLYGYWTGGKLAKVNTHCRWNPKTFTPGTPRLKKALHLIVIASDGEQAYRECYLNLPFSQHIIGLIDIGCAGTFLGSDEAIDRYLNDENLKKAIIFDFDIAIDRISKGKEVIEFLTHTTKDVREQTLFLVFDNKDGNNTQKVRKRFPTHQIVTVVKGTKFDDEEPSSMFSQPEEDMSKEGIVVIKNKFRGKGFYSGETFFLPDYSIYFEGLEAMGQYGYIFATMTILCNVGPDYSGIVWGSKGGTQGAARAAKAMFGLKGPQSVSDIVDAISWADD</sequence>
<dbReference type="InterPro" id="IPR014710">
    <property type="entry name" value="RmlC-like_jellyroll"/>
</dbReference>
<gene>
    <name evidence="3" type="ORF">JYU14_04480</name>
</gene>
<feature type="compositionally biased region" description="Basic residues" evidence="1">
    <location>
        <begin position="177"/>
        <end position="189"/>
    </location>
</feature>
<evidence type="ECO:0000313" key="3">
    <source>
        <dbReference type="EMBL" id="MBN4067320.1"/>
    </source>
</evidence>
<dbReference type="CDD" id="cd00038">
    <property type="entry name" value="CAP_ED"/>
    <property type="match status" value="1"/>
</dbReference>
<proteinExistence type="predicted"/>
<dbReference type="Gene3D" id="2.60.120.10">
    <property type="entry name" value="Jelly Rolls"/>
    <property type="match status" value="1"/>
</dbReference>
<name>A0ABS3ASF7_9BACT</name>
<organism evidence="3 4">
    <name type="scientific">Simkania negevensis</name>
    <dbReference type="NCBI Taxonomy" id="83561"/>
    <lineage>
        <taxon>Bacteria</taxon>
        <taxon>Pseudomonadati</taxon>
        <taxon>Chlamydiota</taxon>
        <taxon>Chlamydiia</taxon>
        <taxon>Parachlamydiales</taxon>
        <taxon>Simkaniaceae</taxon>
        <taxon>Simkania</taxon>
    </lineage>
</organism>
<dbReference type="Proteomes" id="UP000722121">
    <property type="component" value="Unassembled WGS sequence"/>
</dbReference>